<dbReference type="EnsemblPlants" id="Kaladp0019s0111.1.v1.1">
    <property type="protein sequence ID" value="Kaladp0019s0111.1.v1.1.CDS.1"/>
    <property type="gene ID" value="Kaladp0019s0111.v1.1"/>
</dbReference>
<feature type="transmembrane region" description="Helical" evidence="1">
    <location>
        <begin position="56"/>
        <end position="76"/>
    </location>
</feature>
<proteinExistence type="predicted"/>
<reference evidence="2" key="1">
    <citation type="submission" date="2021-01" db="UniProtKB">
        <authorList>
            <consortium name="EnsemblPlants"/>
        </authorList>
    </citation>
    <scope>IDENTIFICATION</scope>
</reference>
<sequence length="87" mass="10307">MLLAPRRSNRRHRRHHLLLLAPSAPRIEQLQAAAFLEPTSSQSDRHLARVNLEQWQPFKLTLLVWSLTVLILFYLYHPLASPYHIKY</sequence>
<keyword evidence="3" id="KW-1185">Reference proteome</keyword>
<dbReference type="Gramene" id="Kaladp0019s0111.1.v1.1">
    <property type="protein sequence ID" value="Kaladp0019s0111.1.v1.1.CDS.1"/>
    <property type="gene ID" value="Kaladp0019s0111.v1.1"/>
</dbReference>
<evidence type="ECO:0000313" key="3">
    <source>
        <dbReference type="Proteomes" id="UP000594263"/>
    </source>
</evidence>
<dbReference type="AlphaFoldDB" id="A0A7N0T2M1"/>
<name>A0A7N0T2M1_KALFE</name>
<keyword evidence="1" id="KW-0472">Membrane</keyword>
<evidence type="ECO:0000313" key="2">
    <source>
        <dbReference type="EnsemblPlants" id="Kaladp0019s0111.1.v1.1.CDS.1"/>
    </source>
</evidence>
<protein>
    <submittedName>
        <fullName evidence="2">Uncharacterized protein</fullName>
    </submittedName>
</protein>
<evidence type="ECO:0000256" key="1">
    <source>
        <dbReference type="SAM" id="Phobius"/>
    </source>
</evidence>
<keyword evidence="1" id="KW-0812">Transmembrane</keyword>
<dbReference type="Proteomes" id="UP000594263">
    <property type="component" value="Unplaced"/>
</dbReference>
<keyword evidence="1" id="KW-1133">Transmembrane helix</keyword>
<organism evidence="2 3">
    <name type="scientific">Kalanchoe fedtschenkoi</name>
    <name type="common">Lavender scallops</name>
    <name type="synonym">South American air plant</name>
    <dbReference type="NCBI Taxonomy" id="63787"/>
    <lineage>
        <taxon>Eukaryota</taxon>
        <taxon>Viridiplantae</taxon>
        <taxon>Streptophyta</taxon>
        <taxon>Embryophyta</taxon>
        <taxon>Tracheophyta</taxon>
        <taxon>Spermatophyta</taxon>
        <taxon>Magnoliopsida</taxon>
        <taxon>eudicotyledons</taxon>
        <taxon>Gunneridae</taxon>
        <taxon>Pentapetalae</taxon>
        <taxon>Saxifragales</taxon>
        <taxon>Crassulaceae</taxon>
        <taxon>Kalanchoe</taxon>
    </lineage>
</organism>
<accession>A0A7N0T2M1</accession>